<sequence length="104" mass="11765">MTQIEPKTADLVAHYAVLTKETMPELARTTHRHWPVKNDHCFQRIVLDTVCGGVWYDHLARPAYKHLTRAQALQAISLCSDIIDGTADLNALNKQSLVWRGKLS</sequence>
<dbReference type="RefSeq" id="WP_048599326.1">
    <property type="nucleotide sequence ID" value="NZ_CBFHGK010000033.1"/>
</dbReference>
<keyword evidence="2" id="KW-1185">Reference proteome</keyword>
<reference evidence="1 2" key="1">
    <citation type="submission" date="2015-04" db="EMBL/GenBank/DDBJ databases">
        <authorList>
            <person name="Syromyatnikov M.Y."/>
            <person name="Popov V.N."/>
        </authorList>
    </citation>
    <scope>NUCLEOTIDE SEQUENCE [LARGE SCALE GENOMIC DNA]</scope>
    <source>
        <strain evidence="1 2">CECT 5292</strain>
    </source>
</reference>
<gene>
    <name evidence="1" type="ORF">NIG5292_01962</name>
</gene>
<evidence type="ECO:0008006" key="3">
    <source>
        <dbReference type="Google" id="ProtNLM"/>
    </source>
</evidence>
<organism evidence="1 2">
    <name type="scientific">Nereida ignava</name>
    <dbReference type="NCBI Taxonomy" id="282199"/>
    <lineage>
        <taxon>Bacteria</taxon>
        <taxon>Pseudomonadati</taxon>
        <taxon>Pseudomonadota</taxon>
        <taxon>Alphaproteobacteria</taxon>
        <taxon>Rhodobacterales</taxon>
        <taxon>Roseobacteraceae</taxon>
        <taxon>Nereida</taxon>
    </lineage>
</organism>
<accession>A0A0U1NMD7</accession>
<evidence type="ECO:0000313" key="2">
    <source>
        <dbReference type="Proteomes" id="UP000048949"/>
    </source>
</evidence>
<dbReference type="OrthoDB" id="281270at2"/>
<dbReference type="AlphaFoldDB" id="A0A0U1NMD7"/>
<dbReference type="Proteomes" id="UP000048949">
    <property type="component" value="Unassembled WGS sequence"/>
</dbReference>
<dbReference type="STRING" id="282199.GCA_001049735_01961"/>
<protein>
    <recommendedName>
        <fullName evidence="3">GCN5-related N-acetyltransferase</fullName>
    </recommendedName>
</protein>
<name>A0A0U1NMD7_9RHOB</name>
<dbReference type="EMBL" id="CVQV01000010">
    <property type="protein sequence ID" value="CRK75906.1"/>
    <property type="molecule type" value="Genomic_DNA"/>
</dbReference>
<proteinExistence type="predicted"/>
<evidence type="ECO:0000313" key="1">
    <source>
        <dbReference type="EMBL" id="CRK75906.1"/>
    </source>
</evidence>